<dbReference type="GO" id="GO:0005694">
    <property type="term" value="C:chromosome"/>
    <property type="evidence" value="ECO:0007669"/>
    <property type="project" value="InterPro"/>
</dbReference>
<evidence type="ECO:0000256" key="9">
    <source>
        <dbReference type="PROSITE-ProRule" id="PRU01382"/>
    </source>
</evidence>
<dbReference type="PROSITE" id="PS52038">
    <property type="entry name" value="TOPO_IB_2"/>
    <property type="match status" value="1"/>
</dbReference>
<dbReference type="GO" id="GO:0003677">
    <property type="term" value="F:DNA binding"/>
    <property type="evidence" value="ECO:0007669"/>
    <property type="project" value="UniProtKB-UniRule"/>
</dbReference>
<evidence type="ECO:0000256" key="8">
    <source>
        <dbReference type="ARBA" id="ARBA00033297"/>
    </source>
</evidence>
<dbReference type="InterPro" id="IPR025834">
    <property type="entry name" value="TopoI_C_dom"/>
</dbReference>
<dbReference type="SUPFAM" id="SSF56741">
    <property type="entry name" value="Eukaryotic DNA topoisomerase I, N-terminal DNA-binding fragment"/>
    <property type="match status" value="1"/>
</dbReference>
<evidence type="ECO:0000256" key="5">
    <source>
        <dbReference type="ARBA" id="ARBA00023029"/>
    </source>
</evidence>
<comment type="catalytic activity">
    <reaction evidence="1 9">
        <text>ATP-independent breakage of single-stranded DNA, followed by passage and rejoining.</text>
        <dbReference type="EC" id="5.6.2.1"/>
    </reaction>
</comment>
<dbReference type="PRINTS" id="PR00416">
    <property type="entry name" value="EUTPISMRASEI"/>
</dbReference>
<dbReference type="GO" id="GO:0006265">
    <property type="term" value="P:DNA topological change"/>
    <property type="evidence" value="ECO:0007669"/>
    <property type="project" value="UniProtKB-UniRule"/>
</dbReference>
<dbReference type="Pfam" id="PF02919">
    <property type="entry name" value="Topoisom_I_N"/>
    <property type="match status" value="1"/>
</dbReference>
<dbReference type="InterPro" id="IPR014711">
    <property type="entry name" value="TopoI_cat_a-hlx-sub_euk"/>
</dbReference>
<evidence type="ECO:0000259" key="10">
    <source>
        <dbReference type="SMART" id="SM00435"/>
    </source>
</evidence>
<evidence type="ECO:0000256" key="7">
    <source>
        <dbReference type="ARBA" id="ARBA00023235"/>
    </source>
</evidence>
<keyword evidence="6 9" id="KW-0238">DNA-binding</keyword>
<keyword evidence="7 9" id="KW-0413">Isomerase</keyword>
<keyword evidence="5 9" id="KW-0799">Topoisomerase</keyword>
<dbReference type="Gene3D" id="3.90.15.10">
    <property type="entry name" value="Topoisomerase I, Chain A, domain 3"/>
    <property type="match status" value="1"/>
</dbReference>
<organism evidence="11 12">
    <name type="scientific">Drosophila busckii</name>
    <name type="common">Fruit fly</name>
    <dbReference type="NCBI Taxonomy" id="30019"/>
    <lineage>
        <taxon>Eukaryota</taxon>
        <taxon>Metazoa</taxon>
        <taxon>Ecdysozoa</taxon>
        <taxon>Arthropoda</taxon>
        <taxon>Hexapoda</taxon>
        <taxon>Insecta</taxon>
        <taxon>Pterygota</taxon>
        <taxon>Neoptera</taxon>
        <taxon>Endopterygota</taxon>
        <taxon>Diptera</taxon>
        <taxon>Brachycera</taxon>
        <taxon>Muscomorpha</taxon>
        <taxon>Ephydroidea</taxon>
        <taxon>Drosophilidae</taxon>
        <taxon>Drosophila</taxon>
    </lineage>
</organism>
<dbReference type="GO" id="GO:0006260">
    <property type="term" value="P:DNA replication"/>
    <property type="evidence" value="ECO:0007669"/>
    <property type="project" value="TreeGrafter"/>
</dbReference>
<dbReference type="InterPro" id="IPR008336">
    <property type="entry name" value="TopoI_DNA-bd_euk"/>
</dbReference>
<gene>
    <name evidence="11" type="ORF">Dbus_chr3Rg539</name>
</gene>
<dbReference type="GO" id="GO:0003917">
    <property type="term" value="F:DNA topoisomerase type I (single strand cut, ATP-independent) activity"/>
    <property type="evidence" value="ECO:0007669"/>
    <property type="project" value="UniProtKB-UniRule"/>
</dbReference>
<evidence type="ECO:0000256" key="1">
    <source>
        <dbReference type="ARBA" id="ARBA00000213"/>
    </source>
</evidence>
<feature type="active site" description="O-(3'-phospho-DNA)-tyrosine intermediate" evidence="9">
    <location>
        <position position="560"/>
    </location>
</feature>
<dbReference type="PANTHER" id="PTHR10290:SF3">
    <property type="entry name" value="DNA TOPOISOMERASE 1"/>
    <property type="match status" value="1"/>
</dbReference>
<dbReference type="GO" id="GO:0007059">
    <property type="term" value="P:chromosome segregation"/>
    <property type="evidence" value="ECO:0007669"/>
    <property type="project" value="TreeGrafter"/>
</dbReference>
<dbReference type="SMART" id="SM00435">
    <property type="entry name" value="TOPEUc"/>
    <property type="match status" value="1"/>
</dbReference>
<evidence type="ECO:0000256" key="3">
    <source>
        <dbReference type="ARBA" id="ARBA00012891"/>
    </source>
</evidence>
<dbReference type="InterPro" id="IPR013500">
    <property type="entry name" value="TopoI_cat_euk"/>
</dbReference>
<dbReference type="AlphaFoldDB" id="A0A0M3QXF7"/>
<dbReference type="InterPro" id="IPR013034">
    <property type="entry name" value="DNA_topo_DNA_db_N_dom1"/>
</dbReference>
<reference evidence="11 12" key="1">
    <citation type="submission" date="2015-08" db="EMBL/GenBank/DDBJ databases">
        <title>Ancestral chromatin configuration constrains chromatin evolution on differentiating sex chromosomes in Drosophila.</title>
        <authorList>
            <person name="Zhou Q."/>
            <person name="Bachtrog D."/>
        </authorList>
    </citation>
    <scope>NUCLEOTIDE SEQUENCE [LARGE SCALE GENOMIC DNA]</scope>
    <source>
        <tissue evidence="11">Whole larvae</tissue>
    </source>
</reference>
<feature type="domain" description="DNA topoisomerase I eukaryotic-type" evidence="10">
    <location>
        <begin position="224"/>
        <end position="574"/>
    </location>
</feature>
<comment type="similarity">
    <text evidence="2 9">Belongs to the type IB topoisomerase family.</text>
</comment>
<protein>
    <recommendedName>
        <fullName evidence="4">DNA topoisomerase 1</fullName>
        <ecNumber evidence="3">5.6.2.1</ecNumber>
    </recommendedName>
    <alternativeName>
        <fullName evidence="8">DNA topoisomerase I</fullName>
    </alternativeName>
</protein>
<dbReference type="InterPro" id="IPR051062">
    <property type="entry name" value="Topoisomerase_IB"/>
</dbReference>
<dbReference type="Pfam" id="PF01028">
    <property type="entry name" value="Topoisom_I"/>
    <property type="match status" value="1"/>
</dbReference>
<dbReference type="InterPro" id="IPR013499">
    <property type="entry name" value="TopoI_euk"/>
</dbReference>
<dbReference type="OrthoDB" id="47179at2759"/>
<dbReference type="Proteomes" id="UP000494163">
    <property type="component" value="Chromosome 3R"/>
</dbReference>
<dbReference type="EMBL" id="CP012526">
    <property type="protein sequence ID" value="ALC45789.1"/>
    <property type="molecule type" value="Genomic_DNA"/>
</dbReference>
<dbReference type="InterPro" id="IPR014727">
    <property type="entry name" value="TopoI_cat_a/b-sub_euk"/>
</dbReference>
<dbReference type="SUPFAM" id="SSF56349">
    <property type="entry name" value="DNA breaking-rejoining enzymes"/>
    <property type="match status" value="1"/>
</dbReference>
<evidence type="ECO:0000256" key="4">
    <source>
        <dbReference type="ARBA" id="ARBA00019632"/>
    </source>
</evidence>
<dbReference type="Gene3D" id="1.10.132.10">
    <property type="match status" value="1"/>
</dbReference>
<dbReference type="Gene3D" id="1.10.10.41">
    <property type="entry name" value="Yeast DNA topoisomerase - domain 1"/>
    <property type="match status" value="1"/>
</dbReference>
<dbReference type="Pfam" id="PF14370">
    <property type="entry name" value="Topo_C_assoc"/>
    <property type="match status" value="1"/>
</dbReference>
<sequence>MEDSCGAIIHYSLRRAAVLQQQHVEPIEEKSIESIESIEDADVLLESAEEESLEIIQCRDTESSDTIRSNWHEQLSVSVAGSEDKIKWHSLQHGGPLFPPRYKRLPDNVRMCYNGQPMKLSTAAEEAATWYAKLLGRPVLQNAIFQANFFREFRMLMRPNERRIIKDLELCDFERIAQHLQRQKMSQRGVGQHRKLLEQHHFGLCCIDGELEMIANYRIEPAGIFLGRGKHPLMGALKHRIRPEDVTINCSPYAVPAAPAGHHWKAVQHDQSVVWLARWRDSVTLGYKYMQLSSASRLQGKRELNKFELARRVSSYIDRIRQSYWEDWKSPNLMQRQRGVAIYLIDRVMLRVCSDKSELTADCEGCCRLRVEHLNLFMELQGNAYVVEFNFVGKDCTKYRRQVAVNQHVFENLRSFMQRKLPQDQLFDQLTVKMLNQHLRSLMQGLTAKVFRTYNASRLLQSSLDELTRNLTSPEELLNAFAIAHANAAKFCNHQGAQSKLSSHKRAIRAKQLAISKCRRSRANTCRLLQLQQDLDLLQSSLSDAELRSSVALSTSKVNYVDPRITVAWCKKHKVPIEQVFDAALCSKFDWAITAADASFRF</sequence>
<dbReference type="EC" id="5.6.2.1" evidence="3"/>
<dbReference type="InterPro" id="IPR001631">
    <property type="entry name" value="TopoI"/>
</dbReference>
<dbReference type="Gene3D" id="2.170.11.10">
    <property type="entry name" value="DNA Topoisomerase I, domain 2"/>
    <property type="match status" value="1"/>
</dbReference>
<dbReference type="PANTHER" id="PTHR10290">
    <property type="entry name" value="DNA TOPOISOMERASE I"/>
    <property type="match status" value="1"/>
</dbReference>
<keyword evidence="12" id="KW-1185">Reference proteome</keyword>
<dbReference type="SMR" id="A0A0M3QXF7"/>
<evidence type="ECO:0000256" key="2">
    <source>
        <dbReference type="ARBA" id="ARBA00006645"/>
    </source>
</evidence>
<evidence type="ECO:0000313" key="12">
    <source>
        <dbReference type="Proteomes" id="UP000494163"/>
    </source>
</evidence>
<dbReference type="GO" id="GO:0005730">
    <property type="term" value="C:nucleolus"/>
    <property type="evidence" value="ECO:0007669"/>
    <property type="project" value="TreeGrafter"/>
</dbReference>
<name>A0A0M3QXF7_DROBS</name>
<evidence type="ECO:0000256" key="6">
    <source>
        <dbReference type="ARBA" id="ARBA00023125"/>
    </source>
</evidence>
<dbReference type="InterPro" id="IPR011010">
    <property type="entry name" value="DNA_brk_join_enz"/>
</dbReference>
<dbReference type="InterPro" id="IPR036202">
    <property type="entry name" value="TopoI_DNA-bd_euk_N_sf"/>
</dbReference>
<evidence type="ECO:0000313" key="11">
    <source>
        <dbReference type="EMBL" id="ALC45789.1"/>
    </source>
</evidence>
<dbReference type="STRING" id="30019.A0A0M3QXF7"/>
<proteinExistence type="inferred from homology"/>
<dbReference type="InterPro" id="IPR013030">
    <property type="entry name" value="DNA_topo_DNA_db_N_dom2"/>
</dbReference>
<accession>A0A0M3QXF7</accession>